<protein>
    <submittedName>
        <fullName evidence="1">Secreted protein</fullName>
    </submittedName>
</protein>
<dbReference type="EMBL" id="PXXK01000468">
    <property type="protein sequence ID" value="RFN44016.1"/>
    <property type="molecule type" value="Genomic_DNA"/>
</dbReference>
<organism evidence="1 2">
    <name type="scientific">Fusarium flagelliforme</name>
    <dbReference type="NCBI Taxonomy" id="2675880"/>
    <lineage>
        <taxon>Eukaryota</taxon>
        <taxon>Fungi</taxon>
        <taxon>Dikarya</taxon>
        <taxon>Ascomycota</taxon>
        <taxon>Pezizomycotina</taxon>
        <taxon>Sordariomycetes</taxon>
        <taxon>Hypocreomycetidae</taxon>
        <taxon>Hypocreales</taxon>
        <taxon>Nectriaceae</taxon>
        <taxon>Fusarium</taxon>
        <taxon>Fusarium incarnatum-equiseti species complex</taxon>
    </lineage>
</organism>
<name>A0A395M842_9HYPO</name>
<sequence length="255" mass="28305">MRISTVATVLAAGVSVEAHLIGNLPNGAHEMEHRFQPLTDFDKDGCYYTSAIDGNGNTNGGLTQSNVIGKGPAADCRDNNRLERNNVYSRRRCNNGWCAIMYEYYFEKDQVAWGSLAAGHTHDWENVVVFVKDDQVKRVAPSCHGKYGGATNSPRVDGKRAKVVYHKDGGSTHCWRIANAGDDAVENYTGRWYIGNLVGWDNWPVLNGQSLRDRVFNAWHGGIRPKFWDHENSFTNTLREAAGNSVPGFDPARDG</sequence>
<dbReference type="InterPro" id="IPR008701">
    <property type="entry name" value="NPP1"/>
</dbReference>
<evidence type="ECO:0000313" key="2">
    <source>
        <dbReference type="Proteomes" id="UP000265631"/>
    </source>
</evidence>
<accession>A0A395M842</accession>
<keyword evidence="2" id="KW-1185">Reference proteome</keyword>
<dbReference type="AlphaFoldDB" id="A0A395M842"/>
<gene>
    <name evidence="1" type="ORF">FIE12Z_11748</name>
</gene>
<dbReference type="STRING" id="2594813.A0A395M842"/>
<dbReference type="PIRSF" id="PIRSF029958">
    <property type="entry name" value="Necrosis-inducing_protein"/>
    <property type="match status" value="1"/>
</dbReference>
<reference evidence="1 2" key="1">
    <citation type="journal article" date="2018" name="PLoS Pathog.">
        <title>Evolution of structural diversity of trichothecenes, a family of toxins produced by plant pathogenic and entomopathogenic fungi.</title>
        <authorList>
            <person name="Proctor R.H."/>
            <person name="McCormick S.P."/>
            <person name="Kim H.S."/>
            <person name="Cardoza R.E."/>
            <person name="Stanley A.M."/>
            <person name="Lindo L."/>
            <person name="Kelly A."/>
            <person name="Brown D.W."/>
            <person name="Lee T."/>
            <person name="Vaughan M.M."/>
            <person name="Alexander N.J."/>
            <person name="Busman M."/>
            <person name="Gutierrez S."/>
        </authorList>
    </citation>
    <scope>NUCLEOTIDE SEQUENCE [LARGE SCALE GENOMIC DNA]</scope>
    <source>
        <strain evidence="1 2">NRRL 13405</strain>
    </source>
</reference>
<dbReference type="Proteomes" id="UP000265631">
    <property type="component" value="Unassembled WGS sequence"/>
</dbReference>
<dbReference type="Pfam" id="PF05630">
    <property type="entry name" value="NPP1"/>
    <property type="match status" value="1"/>
</dbReference>
<proteinExistence type="predicted"/>
<comment type="caution">
    <text evidence="1">The sequence shown here is derived from an EMBL/GenBank/DDBJ whole genome shotgun (WGS) entry which is preliminary data.</text>
</comment>
<evidence type="ECO:0000313" key="1">
    <source>
        <dbReference type="EMBL" id="RFN44016.1"/>
    </source>
</evidence>
<dbReference type="OrthoDB" id="89086at2759"/>
<dbReference type="PANTHER" id="PTHR33657:SF6">
    <property type="entry name" value="SECRETED PROTEIN"/>
    <property type="match status" value="1"/>
</dbReference>
<dbReference type="PANTHER" id="PTHR33657">
    <property type="entry name" value="DOMAIN PROTEIN, PUTATIVE (AFU_ORTHOLOGUE AFUA_5G00600)-RELATED"/>
    <property type="match status" value="1"/>
</dbReference>